<dbReference type="RefSeq" id="WP_202854998.1">
    <property type="nucleotide sequence ID" value="NZ_JAEUGD010000014.1"/>
</dbReference>
<gene>
    <name evidence="3" type="ORF">JMN32_04000</name>
</gene>
<dbReference type="Proteomes" id="UP000614216">
    <property type="component" value="Unassembled WGS sequence"/>
</dbReference>
<evidence type="ECO:0000256" key="1">
    <source>
        <dbReference type="PIRSR" id="PIRSR613078-2"/>
    </source>
</evidence>
<feature type="compositionally biased region" description="Basic and acidic residues" evidence="2">
    <location>
        <begin position="15"/>
        <end position="35"/>
    </location>
</feature>
<dbReference type="SUPFAM" id="SSF53254">
    <property type="entry name" value="Phosphoglycerate mutase-like"/>
    <property type="match status" value="1"/>
</dbReference>
<feature type="region of interest" description="Disordered" evidence="2">
    <location>
        <begin position="15"/>
        <end position="39"/>
    </location>
</feature>
<dbReference type="Gene3D" id="3.40.50.1240">
    <property type="entry name" value="Phosphoglycerate mutase-like"/>
    <property type="match status" value="1"/>
</dbReference>
<keyword evidence="4" id="KW-1185">Reference proteome</keyword>
<comment type="caution">
    <text evidence="3">The sequence shown here is derived from an EMBL/GenBank/DDBJ whole genome shotgun (WGS) entry which is preliminary data.</text>
</comment>
<dbReference type="CDD" id="cd07067">
    <property type="entry name" value="HP_PGM_like"/>
    <property type="match status" value="1"/>
</dbReference>
<proteinExistence type="predicted"/>
<evidence type="ECO:0000313" key="4">
    <source>
        <dbReference type="Proteomes" id="UP000614216"/>
    </source>
</evidence>
<evidence type="ECO:0000256" key="2">
    <source>
        <dbReference type="SAM" id="MobiDB-lite"/>
    </source>
</evidence>
<name>A0A937FW43_9BACT</name>
<evidence type="ECO:0000313" key="3">
    <source>
        <dbReference type="EMBL" id="MBL6445455.1"/>
    </source>
</evidence>
<accession>A0A937FW43</accession>
<dbReference type="AlphaFoldDB" id="A0A937FW43"/>
<dbReference type="EMBL" id="JAEUGD010000014">
    <property type="protein sequence ID" value="MBL6445455.1"/>
    <property type="molecule type" value="Genomic_DNA"/>
</dbReference>
<feature type="binding site" evidence="1">
    <location>
        <position position="58"/>
    </location>
    <ligand>
        <name>substrate</name>
    </ligand>
</feature>
<sequence>MKTLYIVRHAKSSWDHPQLSDKDRPLSKRGERDAPKMGQRLYNRGISPDLILSSPANRAITTCKTIARALGYPLENIEIDDHLYHASEDLLLDIVNNTNDIWLSLMIFGHNPGFTDFANSLTDGDLDNIPTCGVFACTFEVGSWQEVGFGNGSLLFFDYPKKKIY</sequence>
<dbReference type="InterPro" id="IPR029033">
    <property type="entry name" value="His_PPase_superfam"/>
</dbReference>
<reference evidence="3" key="1">
    <citation type="submission" date="2021-01" db="EMBL/GenBank/DDBJ databases">
        <title>Fulvivirga kasyanovii gen. nov., sp nov., a novel member of the phylum Bacteroidetes isolated from seawater in a mussel farm.</title>
        <authorList>
            <person name="Zhao L.-H."/>
            <person name="Wang Z.-J."/>
        </authorList>
    </citation>
    <scope>NUCLEOTIDE SEQUENCE</scope>
    <source>
        <strain evidence="3">29W222</strain>
    </source>
</reference>
<dbReference type="PANTHER" id="PTHR47623">
    <property type="entry name" value="OS09G0287300 PROTEIN"/>
    <property type="match status" value="1"/>
</dbReference>
<dbReference type="InterPro" id="IPR013078">
    <property type="entry name" value="His_Pase_superF_clade-1"/>
</dbReference>
<dbReference type="PANTHER" id="PTHR47623:SF1">
    <property type="entry name" value="OS09G0287300 PROTEIN"/>
    <property type="match status" value="1"/>
</dbReference>
<protein>
    <submittedName>
        <fullName evidence="3">Histidine phosphatase family protein</fullName>
    </submittedName>
</protein>
<dbReference type="Pfam" id="PF00300">
    <property type="entry name" value="His_Phos_1"/>
    <property type="match status" value="1"/>
</dbReference>
<organism evidence="3 4">
    <name type="scientific">Fulvivirga marina</name>
    <dbReference type="NCBI Taxonomy" id="2494733"/>
    <lineage>
        <taxon>Bacteria</taxon>
        <taxon>Pseudomonadati</taxon>
        <taxon>Bacteroidota</taxon>
        <taxon>Cytophagia</taxon>
        <taxon>Cytophagales</taxon>
        <taxon>Fulvivirgaceae</taxon>
        <taxon>Fulvivirga</taxon>
    </lineage>
</organism>